<evidence type="ECO:0000313" key="2">
    <source>
        <dbReference type="Proteomes" id="UP000000745"/>
    </source>
</evidence>
<dbReference type="HOGENOM" id="CLU_051010_0_0_6"/>
<name>B7LSF8_ESCF3</name>
<dbReference type="AlphaFoldDB" id="B7LSF8"/>
<keyword evidence="2" id="KW-1185">Reference proteome</keyword>
<dbReference type="InterPro" id="IPR042099">
    <property type="entry name" value="ANL_N_sf"/>
</dbReference>
<reference evidence="2" key="1">
    <citation type="journal article" date="2009" name="PLoS Genet.">
        <title>Organised genome dynamics in the Escherichia coli species results in highly diverse adaptive paths.</title>
        <authorList>
            <person name="Touchon M."/>
            <person name="Hoede C."/>
            <person name="Tenaillon O."/>
            <person name="Barbe V."/>
            <person name="Baeriswyl S."/>
            <person name="Bidet P."/>
            <person name="Bingen E."/>
            <person name="Bonacorsi S."/>
            <person name="Bouchier C."/>
            <person name="Bouvet O."/>
            <person name="Calteau A."/>
            <person name="Chiapello H."/>
            <person name="Clermont O."/>
            <person name="Cruveiller S."/>
            <person name="Danchin A."/>
            <person name="Diard M."/>
            <person name="Dossat C."/>
            <person name="Karoui M.E."/>
            <person name="Frapy E."/>
            <person name="Garry L."/>
            <person name="Ghigo J.M."/>
            <person name="Gilles A.M."/>
            <person name="Johnson J."/>
            <person name="Le Bouguenec C."/>
            <person name="Lescat M."/>
            <person name="Mangenot S."/>
            <person name="Martinez-Jehanne V."/>
            <person name="Matic I."/>
            <person name="Nassif X."/>
            <person name="Oztas S."/>
            <person name="Petit M.A."/>
            <person name="Pichon C."/>
            <person name="Rouy Z."/>
            <person name="Ruf C.S."/>
            <person name="Schneider D."/>
            <person name="Tourret J."/>
            <person name="Vacherie B."/>
            <person name="Vallenet D."/>
            <person name="Medigue C."/>
            <person name="Rocha E.P.C."/>
            <person name="Denamur E."/>
        </authorList>
    </citation>
    <scope>NUCLEOTIDE SEQUENCE [LARGE SCALE GENOMIC DNA]</scope>
    <source>
        <strain evidence="2">ATCC 35469 / DSM 13698 / BCRC 15582 / CCUG 18766 / IAM 14443 / JCM 21226 / LMG 7866 / NBRC 102419 / NCTC 12128 / CDC 0568-73</strain>
    </source>
</reference>
<organism evidence="1 2">
    <name type="scientific">Escherichia fergusonii (strain ATCC 35469 / DSM 13698 / CCUG 18766 / IAM 14443 / JCM 21226 / LMG 7866 / NBRC 102419 / NCTC 12128 / CDC 0568-73)</name>
    <dbReference type="NCBI Taxonomy" id="585054"/>
    <lineage>
        <taxon>Bacteria</taxon>
        <taxon>Pseudomonadati</taxon>
        <taxon>Pseudomonadota</taxon>
        <taxon>Gammaproteobacteria</taxon>
        <taxon>Enterobacterales</taxon>
        <taxon>Enterobacteriaceae</taxon>
        <taxon>Escherichia</taxon>
    </lineage>
</organism>
<dbReference type="PANTHER" id="PTHR36932:SF1">
    <property type="entry name" value="CAPSULAR POLYSACCHARIDE BIOSYNTHESIS PROTEIN"/>
    <property type="match status" value="1"/>
</dbReference>
<gene>
    <name evidence="1" type="ordered locus">EFER_1729</name>
</gene>
<proteinExistence type="predicted"/>
<accession>B7LSF8</accession>
<dbReference type="PANTHER" id="PTHR36932">
    <property type="entry name" value="CAPSULAR POLYSACCHARIDE BIOSYNTHESIS PROTEIN"/>
    <property type="match status" value="1"/>
</dbReference>
<dbReference type="InterPro" id="IPR053158">
    <property type="entry name" value="CapK_Type1_Caps_Biosynth"/>
</dbReference>
<dbReference type="EMBL" id="CU928158">
    <property type="protein sequence ID" value="CAQ89244.1"/>
    <property type="molecule type" value="Genomic_DNA"/>
</dbReference>
<dbReference type="NCBIfam" id="TIGR02304">
    <property type="entry name" value="aden_form_hyp"/>
    <property type="match status" value="1"/>
</dbReference>
<sequence length="444" mass="50453">MAKRRSGYSIVPRGGFMIPLALLWRYFRTRRLHFTERQALENWQAKRLHQFRQNVLSQSPWFQRYLALPFNQWPLMDKALMMTHFDEMNTAGLKRDELLACAMRSEQSRDFKPCVGKFSVGLSSGTSGRRGLFVVSPHEQQMWAAGVLAKVLPDGLFAKERVALFLRADNNLYQSVNNRWLSLDFYDLLAPFQAQLKLLQQRAPTIIVAPAQVLRALALAVIAGELTLKVKKVISVAEVLEPQERELLRSVFNNVGEIYQATEGFLASTCRCGSLHLNEEFINIEPQWLDEHRFVPIVTDFTRTTQPIVRYRLDDILVASGQPCPCGSATMVIARIEGRQDDQLQLPTRSGDIQTVFADSCSRVLAMTLPLTADYRLLQTGAAQLTLIADCEPGMLEHCREALNALFLCQNIAVEQLIWSLESQTVAVAFAAKRRRIVREWGRE</sequence>
<evidence type="ECO:0000313" key="1">
    <source>
        <dbReference type="EMBL" id="CAQ89244.1"/>
    </source>
</evidence>
<evidence type="ECO:0008006" key="3">
    <source>
        <dbReference type="Google" id="ProtNLM"/>
    </source>
</evidence>
<protein>
    <recommendedName>
        <fullName evidence="3">CoF synthetase</fullName>
    </recommendedName>
</protein>
<dbReference type="InterPro" id="IPR012685">
    <property type="entry name" value="CHP02304_F390_synth-rel"/>
</dbReference>
<dbReference type="Proteomes" id="UP000000745">
    <property type="component" value="Chromosome"/>
</dbReference>
<dbReference type="KEGG" id="efe:EFER_1729"/>
<dbReference type="Gene3D" id="3.40.50.12780">
    <property type="entry name" value="N-terminal domain of ligase-like"/>
    <property type="match status" value="1"/>
</dbReference>